<dbReference type="InterPro" id="IPR004041">
    <property type="entry name" value="NAF_dom"/>
</dbReference>
<evidence type="ECO:0000256" key="4">
    <source>
        <dbReference type="ARBA" id="ARBA00022527"/>
    </source>
</evidence>
<dbReference type="InterPro" id="IPR008271">
    <property type="entry name" value="Ser/Thr_kinase_AS"/>
</dbReference>
<keyword evidence="6 12" id="KW-0547">Nucleotide-binding</keyword>
<comment type="catalytic activity">
    <reaction evidence="11">
        <text>L-seryl-[protein] + ATP = O-phospho-L-seryl-[protein] + ADP + H(+)</text>
        <dbReference type="Rhea" id="RHEA:17989"/>
        <dbReference type="Rhea" id="RHEA-COMP:9863"/>
        <dbReference type="Rhea" id="RHEA-COMP:11604"/>
        <dbReference type="ChEBI" id="CHEBI:15378"/>
        <dbReference type="ChEBI" id="CHEBI:29999"/>
        <dbReference type="ChEBI" id="CHEBI:30616"/>
        <dbReference type="ChEBI" id="CHEBI:83421"/>
        <dbReference type="ChEBI" id="CHEBI:456216"/>
        <dbReference type="EC" id="2.7.11.1"/>
    </reaction>
</comment>
<accession>A0A6J1GR56</accession>
<dbReference type="InterPro" id="IPR000719">
    <property type="entry name" value="Prot_kinase_dom"/>
</dbReference>
<reference evidence="18" key="1">
    <citation type="submission" date="2025-08" db="UniProtKB">
        <authorList>
            <consortium name="RefSeq"/>
        </authorList>
    </citation>
    <scope>IDENTIFICATION</scope>
    <source>
        <tissue evidence="18">Young leaves</tissue>
    </source>
</reference>
<evidence type="ECO:0000256" key="1">
    <source>
        <dbReference type="ARBA" id="ARBA00001936"/>
    </source>
</evidence>
<evidence type="ECO:0000256" key="11">
    <source>
        <dbReference type="ARBA" id="ARBA00048679"/>
    </source>
</evidence>
<feature type="binding site" evidence="12">
    <location>
        <position position="41"/>
    </location>
    <ligand>
        <name>ATP</name>
        <dbReference type="ChEBI" id="CHEBI:30616"/>
    </ligand>
</feature>
<dbReference type="PROSITE" id="PS00108">
    <property type="entry name" value="PROTEIN_KINASE_ST"/>
    <property type="match status" value="1"/>
</dbReference>
<gene>
    <name evidence="18" type="primary">LOC111456750</name>
</gene>
<evidence type="ECO:0000259" key="16">
    <source>
        <dbReference type="PROSITE" id="PS50816"/>
    </source>
</evidence>
<dbReference type="SMART" id="SM00220">
    <property type="entry name" value="S_TKc"/>
    <property type="match status" value="1"/>
</dbReference>
<evidence type="ECO:0000313" key="18">
    <source>
        <dbReference type="RefSeq" id="XP_022954502.1"/>
    </source>
</evidence>
<feature type="region of interest" description="Disordered" evidence="14">
    <location>
        <begin position="443"/>
        <end position="467"/>
    </location>
</feature>
<dbReference type="PANTHER" id="PTHR43895:SF3">
    <property type="entry name" value="CBL-INTERACTING SERINE_THREONINE-PROTEIN KINASE 20"/>
    <property type="match status" value="1"/>
</dbReference>
<evidence type="ECO:0000256" key="10">
    <source>
        <dbReference type="ARBA" id="ARBA00047899"/>
    </source>
</evidence>
<dbReference type="CDD" id="cd14663">
    <property type="entry name" value="STKc_SnRK3"/>
    <property type="match status" value="1"/>
</dbReference>
<dbReference type="SUPFAM" id="SSF56112">
    <property type="entry name" value="Protein kinase-like (PK-like)"/>
    <property type="match status" value="1"/>
</dbReference>
<comment type="catalytic activity">
    <reaction evidence="10">
        <text>L-threonyl-[protein] + ATP = O-phospho-L-threonyl-[protein] + ADP + H(+)</text>
        <dbReference type="Rhea" id="RHEA:46608"/>
        <dbReference type="Rhea" id="RHEA-COMP:11060"/>
        <dbReference type="Rhea" id="RHEA-COMP:11605"/>
        <dbReference type="ChEBI" id="CHEBI:15378"/>
        <dbReference type="ChEBI" id="CHEBI:30013"/>
        <dbReference type="ChEBI" id="CHEBI:30616"/>
        <dbReference type="ChEBI" id="CHEBI:61977"/>
        <dbReference type="ChEBI" id="CHEBI:456216"/>
        <dbReference type="EC" id="2.7.11.1"/>
    </reaction>
</comment>
<dbReference type="AlphaFoldDB" id="A0A6J1GR56"/>
<dbReference type="KEGG" id="cmos:111456750"/>
<evidence type="ECO:0000313" key="17">
    <source>
        <dbReference type="Proteomes" id="UP000504609"/>
    </source>
</evidence>
<evidence type="ECO:0000256" key="6">
    <source>
        <dbReference type="ARBA" id="ARBA00022741"/>
    </source>
</evidence>
<evidence type="ECO:0000256" key="2">
    <source>
        <dbReference type="ARBA" id="ARBA00006234"/>
    </source>
</evidence>
<evidence type="ECO:0000256" key="7">
    <source>
        <dbReference type="ARBA" id="ARBA00022777"/>
    </source>
</evidence>
<dbReference type="InterPro" id="IPR011009">
    <property type="entry name" value="Kinase-like_dom_sf"/>
</dbReference>
<dbReference type="EC" id="2.7.11.1" evidence="3"/>
<organism evidence="17 18">
    <name type="scientific">Cucurbita moschata</name>
    <name type="common">Winter crookneck squash</name>
    <name type="synonym">Cucurbita pepo var. moschata</name>
    <dbReference type="NCBI Taxonomy" id="3662"/>
    <lineage>
        <taxon>Eukaryota</taxon>
        <taxon>Viridiplantae</taxon>
        <taxon>Streptophyta</taxon>
        <taxon>Embryophyta</taxon>
        <taxon>Tracheophyta</taxon>
        <taxon>Spermatophyta</taxon>
        <taxon>Magnoliopsida</taxon>
        <taxon>eudicotyledons</taxon>
        <taxon>Gunneridae</taxon>
        <taxon>Pentapetalae</taxon>
        <taxon>rosids</taxon>
        <taxon>fabids</taxon>
        <taxon>Cucurbitales</taxon>
        <taxon>Cucurbitaceae</taxon>
        <taxon>Cucurbiteae</taxon>
        <taxon>Cucurbita</taxon>
    </lineage>
</organism>
<dbReference type="PROSITE" id="PS50816">
    <property type="entry name" value="NAF"/>
    <property type="match status" value="1"/>
</dbReference>
<dbReference type="Pfam" id="PF00069">
    <property type="entry name" value="Pkinase"/>
    <property type="match status" value="1"/>
</dbReference>
<dbReference type="GO" id="GO:0007165">
    <property type="term" value="P:signal transduction"/>
    <property type="evidence" value="ECO:0007669"/>
    <property type="project" value="InterPro"/>
</dbReference>
<keyword evidence="4 13" id="KW-0723">Serine/threonine-protein kinase</keyword>
<dbReference type="Pfam" id="PF03822">
    <property type="entry name" value="NAF"/>
    <property type="match status" value="1"/>
</dbReference>
<dbReference type="Proteomes" id="UP000504609">
    <property type="component" value="Unplaced"/>
</dbReference>
<dbReference type="PROSITE" id="PS00107">
    <property type="entry name" value="PROTEIN_KINASE_ATP"/>
    <property type="match status" value="1"/>
</dbReference>
<dbReference type="FunFam" id="3.30.310.80:FF:000005">
    <property type="entry name" value="Non-specific serine/threonine protein kinase"/>
    <property type="match status" value="1"/>
</dbReference>
<dbReference type="GO" id="GO:0005524">
    <property type="term" value="F:ATP binding"/>
    <property type="evidence" value="ECO:0007669"/>
    <property type="project" value="UniProtKB-UniRule"/>
</dbReference>
<dbReference type="Gene3D" id="3.30.310.80">
    <property type="entry name" value="Kinase associated domain 1, KA1"/>
    <property type="match status" value="1"/>
</dbReference>
<keyword evidence="7" id="KW-0418">Kinase</keyword>
<evidence type="ECO:0000256" key="12">
    <source>
        <dbReference type="PROSITE-ProRule" id="PRU10141"/>
    </source>
</evidence>
<keyword evidence="9" id="KW-0464">Manganese</keyword>
<proteinExistence type="inferred from homology"/>
<evidence type="ECO:0000256" key="3">
    <source>
        <dbReference type="ARBA" id="ARBA00012513"/>
    </source>
</evidence>
<dbReference type="FunFam" id="3.30.200.20:FF:000096">
    <property type="entry name" value="Non-specific serine/threonine protein kinase"/>
    <property type="match status" value="1"/>
</dbReference>
<evidence type="ECO:0000256" key="14">
    <source>
        <dbReference type="SAM" id="MobiDB-lite"/>
    </source>
</evidence>
<keyword evidence="17" id="KW-1185">Reference proteome</keyword>
<keyword evidence="8 12" id="KW-0067">ATP-binding</keyword>
<dbReference type="InterPro" id="IPR017441">
    <property type="entry name" value="Protein_kinase_ATP_BS"/>
</dbReference>
<dbReference type="GeneID" id="111456750"/>
<dbReference type="RefSeq" id="XP_022954502.1">
    <property type="nucleotide sequence ID" value="XM_023098734.1"/>
</dbReference>
<protein>
    <recommendedName>
        <fullName evidence="3">non-specific serine/threonine protein kinase</fullName>
        <ecNumber evidence="3">2.7.11.1</ecNumber>
    </recommendedName>
</protein>
<evidence type="ECO:0000256" key="8">
    <source>
        <dbReference type="ARBA" id="ARBA00022840"/>
    </source>
</evidence>
<dbReference type="FunFam" id="1.10.510.10:FF:000653">
    <property type="entry name" value="Non-specific serine/threonine protein kinase"/>
    <property type="match status" value="1"/>
</dbReference>
<evidence type="ECO:0000256" key="5">
    <source>
        <dbReference type="ARBA" id="ARBA00022679"/>
    </source>
</evidence>
<name>A0A6J1GR56_CUCMO</name>
<dbReference type="CDD" id="cd12195">
    <property type="entry name" value="CIPK_C"/>
    <property type="match status" value="1"/>
</dbReference>
<dbReference type="Gene3D" id="1.10.510.10">
    <property type="entry name" value="Transferase(Phosphotransferase) domain 1"/>
    <property type="match status" value="1"/>
</dbReference>
<dbReference type="InterPro" id="IPR018451">
    <property type="entry name" value="NAF/FISL_domain"/>
</dbReference>
<comment type="cofactor">
    <cofactor evidence="1">
        <name>Mn(2+)</name>
        <dbReference type="ChEBI" id="CHEBI:29035"/>
    </cofactor>
</comment>
<keyword evidence="5" id="KW-0808">Transferase</keyword>
<dbReference type="PANTHER" id="PTHR43895">
    <property type="entry name" value="CALCIUM/CALMODULIN-DEPENDENT PROTEIN KINASE KINASE-RELATED"/>
    <property type="match status" value="1"/>
</dbReference>
<feature type="compositionally biased region" description="Low complexity" evidence="14">
    <location>
        <begin position="445"/>
        <end position="454"/>
    </location>
</feature>
<evidence type="ECO:0000256" key="9">
    <source>
        <dbReference type="ARBA" id="ARBA00023211"/>
    </source>
</evidence>
<dbReference type="PROSITE" id="PS50011">
    <property type="entry name" value="PROTEIN_KINASE_DOM"/>
    <property type="match status" value="1"/>
</dbReference>
<feature type="domain" description="Protein kinase" evidence="15">
    <location>
        <begin position="12"/>
        <end position="266"/>
    </location>
</feature>
<dbReference type="GO" id="GO:0004674">
    <property type="term" value="F:protein serine/threonine kinase activity"/>
    <property type="evidence" value="ECO:0007669"/>
    <property type="project" value="UniProtKB-KW"/>
</dbReference>
<evidence type="ECO:0000256" key="13">
    <source>
        <dbReference type="RuleBase" id="RU000304"/>
    </source>
</evidence>
<evidence type="ECO:0000259" key="15">
    <source>
        <dbReference type="PROSITE" id="PS50011"/>
    </source>
</evidence>
<sequence length="467" mass="52912">MEKKGTILMQRYELGRLLGQGTFAKVYHARNLKSGQSVAIKIIDKEKVLRGGLIDQIKREISVMRLVRHPNVVQLYEVMASKTKIYFAMEFVKGGELFNKVARGKLKEDAARKYFQQLIGAVDYCHSRGVYHRDIKPENLLLDEFGNLKISDFGLSALAESRRQDGLLHTTCGTPAYVAPEVINKKGYDGAKADIWSSGVVLFVLLAGYLPFNEQNLMEMYKKITRGEFKCPQWFPPEARKLLSRILNPCPFTRINMATLMENSWFKKGFKANVAAPKPLQIKGDVSSISDVEVALDEGSSVSNSSIESGRPPTRTNSFNAFDIISLSQGFDLSGLFENDMNERPPTRFTTTKPASTIVSKFEEIAEMERFKVMKKDGMVKLQGSKQGRKGQLGIDAEIFEVTPSFFVVEVKKTAGDTLEYKQFYNKDMKPCLKDIVWAWEGNEQQQQQQQQQQPQPPQPQLQIHNR</sequence>
<feature type="domain" description="NAF" evidence="16">
    <location>
        <begin position="314"/>
        <end position="338"/>
    </location>
</feature>
<comment type="similarity">
    <text evidence="2">Belongs to the protein kinase superfamily. CAMK Ser/Thr protein kinase family. SNF1 subfamily.</text>
</comment>